<dbReference type="SUPFAM" id="SSF51735">
    <property type="entry name" value="NAD(P)-binding Rossmann-fold domains"/>
    <property type="match status" value="1"/>
</dbReference>
<feature type="domain" description="NAD(P)-binding" evidence="1">
    <location>
        <begin position="11"/>
        <end position="126"/>
    </location>
</feature>
<keyword evidence="3" id="KW-1185">Reference proteome</keyword>
<dbReference type="EMBL" id="RAPF01000003">
    <property type="protein sequence ID" value="RKF21944.1"/>
    <property type="molecule type" value="Genomic_DNA"/>
</dbReference>
<dbReference type="OrthoDB" id="9798632at2"/>
<sequence>MSDRPRVLLVGATGLIGRCVIYALLQRNEWNLAALCRREAPLPKGVHMEMRIADPLQWPEVIARTAPDSIICALGTTWTKAGRSEAEFRSVDQDMVLNVAKAACAAGARQFIVISSAGADARSKNFYLRVKGEVEQTLNRLNFQRIDCIRPGLLRGARSPERRFGERLAISLSPLSDLFCRGFARRYHSIKGEQVAHAALQLTCEKEAGRFVHEYDAICRQARNFEK</sequence>
<evidence type="ECO:0000259" key="1">
    <source>
        <dbReference type="Pfam" id="PF13460"/>
    </source>
</evidence>
<protein>
    <submittedName>
        <fullName evidence="2">NAD-dependent epimerase/dehydratase family protein</fullName>
    </submittedName>
</protein>
<evidence type="ECO:0000313" key="2">
    <source>
        <dbReference type="EMBL" id="RKF21944.1"/>
    </source>
</evidence>
<dbReference type="Proteomes" id="UP000284395">
    <property type="component" value="Unassembled WGS sequence"/>
</dbReference>
<gene>
    <name evidence="2" type="ORF">D6851_07995</name>
</gene>
<comment type="caution">
    <text evidence="2">The sequence shown here is derived from an EMBL/GenBank/DDBJ whole genome shotgun (WGS) entry which is preliminary data.</text>
</comment>
<dbReference type="AlphaFoldDB" id="A0A420EMW7"/>
<dbReference type="InterPro" id="IPR016040">
    <property type="entry name" value="NAD(P)-bd_dom"/>
</dbReference>
<proteinExistence type="predicted"/>
<dbReference type="Pfam" id="PF13460">
    <property type="entry name" value="NAD_binding_10"/>
    <property type="match status" value="1"/>
</dbReference>
<evidence type="ECO:0000313" key="3">
    <source>
        <dbReference type="Proteomes" id="UP000284395"/>
    </source>
</evidence>
<dbReference type="PANTHER" id="PTHR14097">
    <property type="entry name" value="OXIDOREDUCTASE HTATIP2"/>
    <property type="match status" value="1"/>
</dbReference>
<accession>A0A420EMW7</accession>
<dbReference type="Gene3D" id="3.40.50.720">
    <property type="entry name" value="NAD(P)-binding Rossmann-like Domain"/>
    <property type="match status" value="1"/>
</dbReference>
<name>A0A420EMW7_9SPHN</name>
<dbReference type="InterPro" id="IPR036291">
    <property type="entry name" value="NAD(P)-bd_dom_sf"/>
</dbReference>
<dbReference type="RefSeq" id="WP_120324349.1">
    <property type="nucleotide sequence ID" value="NZ_RAPF01000003.1"/>
</dbReference>
<dbReference type="PANTHER" id="PTHR14097:SF7">
    <property type="entry name" value="OXIDOREDUCTASE HTATIP2"/>
    <property type="match status" value="1"/>
</dbReference>
<reference evidence="2 3" key="1">
    <citation type="submission" date="2018-09" db="EMBL/GenBank/DDBJ databases">
        <title>Altererythrobacter spongiae sp. nov., isolated from a marine sponge.</title>
        <authorList>
            <person name="Zhuang L."/>
            <person name="Luo L."/>
        </authorList>
    </citation>
    <scope>NUCLEOTIDE SEQUENCE [LARGE SCALE GENOMIC DNA]</scope>
    <source>
        <strain evidence="2 3">HN-Y73</strain>
    </source>
</reference>
<organism evidence="2 3">
    <name type="scientific">Altericroceibacterium spongiae</name>
    <dbReference type="NCBI Taxonomy" id="2320269"/>
    <lineage>
        <taxon>Bacteria</taxon>
        <taxon>Pseudomonadati</taxon>
        <taxon>Pseudomonadota</taxon>
        <taxon>Alphaproteobacteria</taxon>
        <taxon>Sphingomonadales</taxon>
        <taxon>Erythrobacteraceae</taxon>
        <taxon>Altericroceibacterium</taxon>
    </lineage>
</organism>